<dbReference type="InterPro" id="IPR006224">
    <property type="entry name" value="PsdUridine_synth_RluA-like_CS"/>
</dbReference>
<organism evidence="4 5">
    <name type="scientific">Lutibacter litoralis</name>
    <dbReference type="NCBI Taxonomy" id="321268"/>
    <lineage>
        <taxon>Bacteria</taxon>
        <taxon>Pseudomonadati</taxon>
        <taxon>Bacteroidota</taxon>
        <taxon>Flavobacteriia</taxon>
        <taxon>Flavobacteriales</taxon>
        <taxon>Flavobacteriaceae</taxon>
        <taxon>Lutibacter</taxon>
    </lineage>
</organism>
<dbReference type="InterPro" id="IPR006225">
    <property type="entry name" value="PsdUridine_synth_RluC/D"/>
</dbReference>
<dbReference type="CDD" id="cd02869">
    <property type="entry name" value="PseudoU_synth_RluA_like"/>
    <property type="match status" value="1"/>
</dbReference>
<evidence type="ECO:0000313" key="5">
    <source>
        <dbReference type="Proteomes" id="UP001589665"/>
    </source>
</evidence>
<dbReference type="PANTHER" id="PTHR21600:SF89">
    <property type="entry name" value="RIBOSOMAL LARGE SUBUNIT PSEUDOURIDINE SYNTHASE A"/>
    <property type="match status" value="1"/>
</dbReference>
<evidence type="ECO:0000259" key="3">
    <source>
        <dbReference type="Pfam" id="PF00849"/>
    </source>
</evidence>
<accession>A0ABV5K2I3</accession>
<evidence type="ECO:0000313" key="4">
    <source>
        <dbReference type="EMBL" id="MFB9272912.1"/>
    </source>
</evidence>
<comment type="similarity">
    <text evidence="1 2">Belongs to the pseudouridine synthase RluA family.</text>
</comment>
<dbReference type="RefSeq" id="WP_308423350.1">
    <property type="nucleotide sequence ID" value="NZ_BMNS01000009.1"/>
</dbReference>
<comment type="caution">
    <text evidence="4">The sequence shown here is derived from an EMBL/GenBank/DDBJ whole genome shotgun (WGS) entry which is preliminary data.</text>
</comment>
<dbReference type="GO" id="GO:0016853">
    <property type="term" value="F:isomerase activity"/>
    <property type="evidence" value="ECO:0007669"/>
    <property type="project" value="UniProtKB-KW"/>
</dbReference>
<reference evidence="4 5" key="1">
    <citation type="submission" date="2024-09" db="EMBL/GenBank/DDBJ databases">
        <authorList>
            <person name="Sun Q."/>
            <person name="Mori K."/>
        </authorList>
    </citation>
    <scope>NUCLEOTIDE SEQUENCE [LARGE SCALE GENOMIC DNA]</scope>
    <source>
        <strain evidence="4 5">JCM 13034</strain>
    </source>
</reference>
<feature type="domain" description="Pseudouridine synthase RsuA/RluA-like" evidence="3">
    <location>
        <begin position="100"/>
        <end position="241"/>
    </location>
</feature>
<dbReference type="Gene3D" id="3.30.2350.10">
    <property type="entry name" value="Pseudouridine synthase"/>
    <property type="match status" value="1"/>
</dbReference>
<dbReference type="InterPro" id="IPR006145">
    <property type="entry name" value="PsdUridine_synth_RsuA/RluA"/>
</dbReference>
<dbReference type="InterPro" id="IPR050188">
    <property type="entry name" value="RluA_PseudoU_synthase"/>
</dbReference>
<dbReference type="PANTHER" id="PTHR21600">
    <property type="entry name" value="MITOCHONDRIAL RNA PSEUDOURIDINE SYNTHASE"/>
    <property type="match status" value="1"/>
</dbReference>
<comment type="function">
    <text evidence="2">Responsible for synthesis of pseudouridine from uracil.</text>
</comment>
<name>A0ABV5K2I3_9FLAO</name>
<sequence length="308" mass="34737">MIGNHILKLKIINTLHSHIVPQGIEKIRLQEYAPKVFKVYIPSNSGVKKAIKLGRVLADGEIAQTATWINAGQVLELIEDPNKQEKVYAYNLEIIFEDDHIAIVNKPAGITVSGNKFKTIANALPHNLRKSTQPDALSKPTPVHRLDNQTSGILLIAKTKTAQIELGKQFKNQTIKKKYCAIVIGEVLKSRIINSPIENKPSETNFEIIKVVKSLKYKELTCLKAFPKTGRTHQIRIHMSSIGHPILGDKLYGNPETIHKGKGLFLCASEIKFLHPKSFLQTTIKIDVPQKFNSLLAREKRRWNTYNF</sequence>
<dbReference type="InterPro" id="IPR020103">
    <property type="entry name" value="PsdUridine_synth_cat_dom_sf"/>
</dbReference>
<evidence type="ECO:0000256" key="2">
    <source>
        <dbReference type="RuleBase" id="RU362028"/>
    </source>
</evidence>
<evidence type="ECO:0000256" key="1">
    <source>
        <dbReference type="ARBA" id="ARBA00010876"/>
    </source>
</evidence>
<keyword evidence="5" id="KW-1185">Reference proteome</keyword>
<gene>
    <name evidence="4" type="ORF">ACFFT3_13540</name>
</gene>
<dbReference type="Pfam" id="PF00849">
    <property type="entry name" value="PseudoU_synth_2"/>
    <property type="match status" value="1"/>
</dbReference>
<dbReference type="Proteomes" id="UP001589665">
    <property type="component" value="Unassembled WGS sequence"/>
</dbReference>
<proteinExistence type="inferred from homology"/>
<dbReference type="EMBL" id="JBHMDX010000011">
    <property type="protein sequence ID" value="MFB9272912.1"/>
    <property type="molecule type" value="Genomic_DNA"/>
</dbReference>
<protein>
    <recommendedName>
        <fullName evidence="2">Pseudouridine synthase</fullName>
        <ecNumber evidence="2">5.4.99.-</ecNumber>
    </recommendedName>
</protein>
<keyword evidence="2 4" id="KW-0413">Isomerase</keyword>
<dbReference type="PROSITE" id="PS01129">
    <property type="entry name" value="PSI_RLU"/>
    <property type="match status" value="1"/>
</dbReference>
<dbReference type="NCBIfam" id="TIGR00005">
    <property type="entry name" value="rluA_subfam"/>
    <property type="match status" value="1"/>
</dbReference>
<dbReference type="EC" id="5.4.99.-" evidence="2"/>
<dbReference type="SUPFAM" id="SSF55120">
    <property type="entry name" value="Pseudouridine synthase"/>
    <property type="match status" value="1"/>
</dbReference>
<comment type="catalytic activity">
    <reaction evidence="2">
        <text>a uridine in RNA = a pseudouridine in RNA</text>
        <dbReference type="Rhea" id="RHEA:48348"/>
        <dbReference type="Rhea" id="RHEA-COMP:12068"/>
        <dbReference type="Rhea" id="RHEA-COMP:12069"/>
        <dbReference type="ChEBI" id="CHEBI:65314"/>
        <dbReference type="ChEBI" id="CHEBI:65315"/>
    </reaction>
</comment>